<gene>
    <name evidence="2" type="ORF">SAMN05444682_10588</name>
</gene>
<evidence type="ECO:0000259" key="1">
    <source>
        <dbReference type="Pfam" id="PF06283"/>
    </source>
</evidence>
<dbReference type="OrthoDB" id="9816308at2"/>
<dbReference type="InterPro" id="IPR029062">
    <property type="entry name" value="Class_I_gatase-like"/>
</dbReference>
<sequence>MRKHGFCARASWLAILLSGIIVLSVQETNAQKVKWSKIKVLVYTKNGKGFVHDNIPNSIVAIKELGKQHGFEVDASEDPAVFTDDNLKQYNVLVFSNTNNVVFDTDAQRVALMRYIQAGGGFVGIHSASGTERDWKWFKQLLGAKFYWHDKNQPFTVNIIDHNHPSVAHLQNRWQRNRGDEFYYLKEMAVNLHVIAVNDATTLAGENPKRLDTFGDVFPSVWCHEFDGGRSWYTSLGHNKEYYFDDDFREHILGGIKWAIGKGKKLDYSKAYATSPQDEVKHR</sequence>
<protein>
    <submittedName>
        <fullName evidence="2">Type 1 glutamine amidotransferase (GATase1)</fullName>
    </submittedName>
</protein>
<keyword evidence="3" id="KW-1185">Reference proteome</keyword>
<feature type="domain" description="ThuA-like" evidence="1">
    <location>
        <begin position="39"/>
        <end position="259"/>
    </location>
</feature>
<keyword evidence="2" id="KW-0315">Glutamine amidotransferase</keyword>
<keyword evidence="2" id="KW-0808">Transferase</keyword>
<organism evidence="2 3">
    <name type="scientific">Parapedobacter indicus</name>
    <dbReference type="NCBI Taxonomy" id="1477437"/>
    <lineage>
        <taxon>Bacteria</taxon>
        <taxon>Pseudomonadati</taxon>
        <taxon>Bacteroidota</taxon>
        <taxon>Sphingobacteriia</taxon>
        <taxon>Sphingobacteriales</taxon>
        <taxon>Sphingobacteriaceae</taxon>
        <taxon>Parapedobacter</taxon>
    </lineage>
</organism>
<dbReference type="PANTHER" id="PTHR40469:SF2">
    <property type="entry name" value="GALACTOSE-BINDING DOMAIN-LIKE SUPERFAMILY PROTEIN"/>
    <property type="match status" value="1"/>
</dbReference>
<dbReference type="GO" id="GO:0016740">
    <property type="term" value="F:transferase activity"/>
    <property type="evidence" value="ECO:0007669"/>
    <property type="project" value="UniProtKB-KW"/>
</dbReference>
<evidence type="ECO:0000313" key="2">
    <source>
        <dbReference type="EMBL" id="SFI67394.1"/>
    </source>
</evidence>
<dbReference type="InterPro" id="IPR029010">
    <property type="entry name" value="ThuA-like"/>
</dbReference>
<proteinExistence type="predicted"/>
<name>A0A1I3K4Q4_9SPHI</name>
<dbReference type="PANTHER" id="PTHR40469">
    <property type="entry name" value="SECRETED GLYCOSYL HYDROLASE"/>
    <property type="match status" value="1"/>
</dbReference>
<dbReference type="STRING" id="1477437.SAMN05444682_10588"/>
<reference evidence="2 3" key="1">
    <citation type="submission" date="2016-10" db="EMBL/GenBank/DDBJ databases">
        <authorList>
            <person name="de Groot N.N."/>
        </authorList>
    </citation>
    <scope>NUCLEOTIDE SEQUENCE [LARGE SCALE GENOMIC DNA]</scope>
    <source>
        <strain evidence="2 3">RK1</strain>
    </source>
</reference>
<dbReference type="SUPFAM" id="SSF52317">
    <property type="entry name" value="Class I glutamine amidotransferase-like"/>
    <property type="match status" value="1"/>
</dbReference>
<dbReference type="Gene3D" id="3.40.50.880">
    <property type="match status" value="1"/>
</dbReference>
<accession>A0A1I3K4Q4</accession>
<dbReference type="AlphaFoldDB" id="A0A1I3K4Q4"/>
<dbReference type="Pfam" id="PF06283">
    <property type="entry name" value="ThuA"/>
    <property type="match status" value="1"/>
</dbReference>
<dbReference type="RefSeq" id="WP_090627236.1">
    <property type="nucleotide sequence ID" value="NZ_FOQO01000005.1"/>
</dbReference>
<dbReference type="EMBL" id="FOQO01000005">
    <property type="protein sequence ID" value="SFI67394.1"/>
    <property type="molecule type" value="Genomic_DNA"/>
</dbReference>
<evidence type="ECO:0000313" key="3">
    <source>
        <dbReference type="Proteomes" id="UP000198670"/>
    </source>
</evidence>
<dbReference type="Proteomes" id="UP000198670">
    <property type="component" value="Unassembled WGS sequence"/>
</dbReference>